<gene>
    <name evidence="1" type="ORF">HPB49_017587</name>
</gene>
<keyword evidence="2" id="KW-1185">Reference proteome</keyword>
<evidence type="ECO:0000313" key="1">
    <source>
        <dbReference type="EMBL" id="KAH7937920.1"/>
    </source>
</evidence>
<reference evidence="1" key="1">
    <citation type="submission" date="2020-05" db="EMBL/GenBank/DDBJ databases">
        <title>Large-scale comparative analyses of tick genomes elucidate their genetic diversity and vector capacities.</title>
        <authorList>
            <person name="Jia N."/>
            <person name="Wang J."/>
            <person name="Shi W."/>
            <person name="Du L."/>
            <person name="Sun Y."/>
            <person name="Zhan W."/>
            <person name="Jiang J."/>
            <person name="Wang Q."/>
            <person name="Zhang B."/>
            <person name="Ji P."/>
            <person name="Sakyi L.B."/>
            <person name="Cui X."/>
            <person name="Yuan T."/>
            <person name="Jiang B."/>
            <person name="Yang W."/>
            <person name="Lam T.T.-Y."/>
            <person name="Chang Q."/>
            <person name="Ding S."/>
            <person name="Wang X."/>
            <person name="Zhu J."/>
            <person name="Ruan X."/>
            <person name="Zhao L."/>
            <person name="Wei J."/>
            <person name="Que T."/>
            <person name="Du C."/>
            <person name="Cheng J."/>
            <person name="Dai P."/>
            <person name="Han X."/>
            <person name="Huang E."/>
            <person name="Gao Y."/>
            <person name="Liu J."/>
            <person name="Shao H."/>
            <person name="Ye R."/>
            <person name="Li L."/>
            <person name="Wei W."/>
            <person name="Wang X."/>
            <person name="Wang C."/>
            <person name="Yang T."/>
            <person name="Huo Q."/>
            <person name="Li W."/>
            <person name="Guo W."/>
            <person name="Chen H."/>
            <person name="Zhou L."/>
            <person name="Ni X."/>
            <person name="Tian J."/>
            <person name="Zhou Y."/>
            <person name="Sheng Y."/>
            <person name="Liu T."/>
            <person name="Pan Y."/>
            <person name="Xia L."/>
            <person name="Li J."/>
            <person name="Zhao F."/>
            <person name="Cao W."/>
        </authorList>
    </citation>
    <scope>NUCLEOTIDE SEQUENCE</scope>
    <source>
        <strain evidence="1">Dsil-2018</strain>
    </source>
</reference>
<dbReference type="Proteomes" id="UP000821865">
    <property type="component" value="Chromosome 8"/>
</dbReference>
<evidence type="ECO:0000313" key="2">
    <source>
        <dbReference type="Proteomes" id="UP000821865"/>
    </source>
</evidence>
<proteinExistence type="predicted"/>
<accession>A0ACB8CAP9</accession>
<protein>
    <submittedName>
        <fullName evidence="1">Uncharacterized protein</fullName>
    </submittedName>
</protein>
<organism evidence="1 2">
    <name type="scientific">Dermacentor silvarum</name>
    <name type="common">Tick</name>
    <dbReference type="NCBI Taxonomy" id="543639"/>
    <lineage>
        <taxon>Eukaryota</taxon>
        <taxon>Metazoa</taxon>
        <taxon>Ecdysozoa</taxon>
        <taxon>Arthropoda</taxon>
        <taxon>Chelicerata</taxon>
        <taxon>Arachnida</taxon>
        <taxon>Acari</taxon>
        <taxon>Parasitiformes</taxon>
        <taxon>Ixodida</taxon>
        <taxon>Ixodoidea</taxon>
        <taxon>Ixodidae</taxon>
        <taxon>Rhipicephalinae</taxon>
        <taxon>Dermacentor</taxon>
    </lineage>
</organism>
<dbReference type="EMBL" id="CM023477">
    <property type="protein sequence ID" value="KAH7937920.1"/>
    <property type="molecule type" value="Genomic_DNA"/>
</dbReference>
<name>A0ACB8CAP9_DERSI</name>
<sequence length="430" mass="48058">MNSTESRIHKCIQQPGESVDTFYAELCKLVKRCKYLSSAVKECLVCDRFVVGLRDMCLSDHLCRSLKLTLKEAWTQAHQSEDADKECSLAQATSQAPVNIDAAKARKFPSRDRVNARTAPSMDAKTECCHRKAPVCPYCGRAFRERSQCPARNSVCNFCGKKGHFAEVCRSRKSEHAKLGAIELHALESSAKAKFVDVTVDNYITKFNVDSGAEVSTVPINVVTATERCLHISPSSDIDHLCVVAHPCEILSWEPRDNEGYRDLFMNAEGSEPKINLMKPSGDIFPKMRIRRLSPHAFSTPSARCVPQLERLAQEASSRSLSSSVSTQQQQQPKHHIPHLCLDSNPIDWTVGDVARFIAGTNCAPLVRVLQEQEIDGQALLLLTLPLVQEFLELQPAPAIQFCQLLERIKLAFYLQYGKESNMVVLDIRD</sequence>
<comment type="caution">
    <text evidence="1">The sequence shown here is derived from an EMBL/GenBank/DDBJ whole genome shotgun (WGS) entry which is preliminary data.</text>
</comment>